<organism evidence="1 2">
    <name type="scientific">Gordonia phage ObLaDi</name>
    <dbReference type="NCBI Taxonomy" id="2978487"/>
    <lineage>
        <taxon>Viruses</taxon>
        <taxon>Duplodnaviria</taxon>
        <taxon>Heunggongvirae</taxon>
        <taxon>Uroviricota</taxon>
        <taxon>Caudoviricetes</taxon>
        <taxon>Kruegerviridae</taxon>
        <taxon>Cafassovirus</taxon>
        <taxon>Cafassovirus obladi</taxon>
    </lineage>
</organism>
<proteinExistence type="predicted"/>
<dbReference type="Proteomes" id="UP001064297">
    <property type="component" value="Segment"/>
</dbReference>
<reference evidence="1" key="1">
    <citation type="submission" date="2022-08" db="EMBL/GenBank/DDBJ databases">
        <authorList>
            <person name="Abuwarda M.A."/>
            <person name="Alvarez A."/>
            <person name="Batteikh M."/>
            <person name="Baughman A.P."/>
            <person name="Chavez V."/>
            <person name="Cheng C."/>
            <person name="Cosentino E.J."/>
            <person name="Di Blasi D.L."/>
            <person name="Dooley N.L."/>
            <person name="Empson B.M."/>
            <person name="Erfanian K."/>
            <person name="Esparza P.D."/>
            <person name="Fleming H.S."/>
            <person name="Ghannam M.S."/>
            <person name="Gibbons A.C."/>
            <person name="Gonzalez C."/>
            <person name="Huq N.E."/>
            <person name="Jin K."/>
            <person name="Kamarzar M."/>
            <person name="Khaine A."/>
            <person name="Krug K.R."/>
            <person name="Lee A."/>
            <person name="Liao S."/>
            <person name="Light I."/>
            <person name="Ma Y."/>
            <person name="Magaling J.M."/>
            <person name="McLinden K.C."/>
            <person name="Melkote A."/>
            <person name="Montoya Serpas C.A."/>
            <person name="Niazmandi K."/>
            <person name="Ostroske E.C."/>
            <person name="Paek B.H."/>
            <person name="Rajiv S."/>
            <person name="Santos C.E."/>
            <person name="Semaan S.A."/>
            <person name="Senthilvelan J."/>
            <person name="Sheppy T.E."/>
            <person name="Stephenson J.C."/>
            <person name="Tenney M.E."/>
            <person name="Teoh N."/>
            <person name="Thorp J.P."/>
            <person name="Turon Font G."/>
            <person name="Uvarov E.V."/>
            <person name="Verpukhovskiy P."/>
            <person name="Wang J."/>
            <person name="Whang A.Y."/>
            <person name="Wright N.E."/>
            <person name="Wu M."/>
            <person name="Zhuang C."/>
            <person name="Bruns J.A."/>
            <person name="Chai A.E."/>
            <person name="Parikh H."/>
            <person name="Zorawik M."/>
            <person name="Garza D.R."/>
            <person name="Ngo R.T."/>
            <person name="Reddi K."/>
            <person name="Garcia-Vedrenne A.E."/>
            <person name="Freise A.C."/>
            <person name="Balish M.F."/>
            <person name="Garlena R.A."/>
            <person name="Russell D.A."/>
            <person name="Jacobs-Sera D."/>
            <person name="Hatfull G.F."/>
        </authorList>
    </citation>
    <scope>NUCLEOTIDE SEQUENCE</scope>
</reference>
<evidence type="ECO:0000313" key="1">
    <source>
        <dbReference type="EMBL" id="UXE03865.1"/>
    </source>
</evidence>
<keyword evidence="2" id="KW-1185">Reference proteome</keyword>
<gene>
    <name evidence="1" type="primary">142</name>
    <name evidence="1" type="ORF">SEA_OBLADI_142</name>
</gene>
<name>A0A977PRK0_9CAUD</name>
<accession>A0A977PRK0</accession>
<dbReference type="EMBL" id="OP297535">
    <property type="protein sequence ID" value="UXE03865.1"/>
    <property type="molecule type" value="Genomic_DNA"/>
</dbReference>
<protein>
    <submittedName>
        <fullName evidence="1">Uncharacterized protein</fullName>
    </submittedName>
</protein>
<evidence type="ECO:0000313" key="2">
    <source>
        <dbReference type="Proteomes" id="UP001064297"/>
    </source>
</evidence>
<sequence length="91" mass="10866">MKMSPEHLEALRARIAPLDTPERRARYIAGRYPRAEHTKDLAMRYRWDLFHEVRGYQVWTVLDGYKTEHIDTALRRIVPLFETRDAVMGRP</sequence>